<dbReference type="STRING" id="479434.Sthe_0282"/>
<dbReference type="Gene3D" id="3.40.50.2000">
    <property type="entry name" value="Glycogen Phosphorylase B"/>
    <property type="match status" value="2"/>
</dbReference>
<dbReference type="CDD" id="cd03801">
    <property type="entry name" value="GT4_PimA-like"/>
    <property type="match status" value="1"/>
</dbReference>
<dbReference type="Pfam" id="PF13439">
    <property type="entry name" value="Glyco_transf_4"/>
    <property type="match status" value="1"/>
</dbReference>
<dbReference type="OrthoDB" id="9795068at2"/>
<dbReference type="RefSeq" id="WP_012870769.1">
    <property type="nucleotide sequence ID" value="NC_013523.1"/>
</dbReference>
<dbReference type="GO" id="GO:0016757">
    <property type="term" value="F:glycosyltransferase activity"/>
    <property type="evidence" value="ECO:0007669"/>
    <property type="project" value="UniProtKB-ARBA"/>
</dbReference>
<evidence type="ECO:0000259" key="1">
    <source>
        <dbReference type="Pfam" id="PF13439"/>
    </source>
</evidence>
<reference evidence="3" key="1">
    <citation type="submission" date="2009-11" db="EMBL/GenBank/DDBJ databases">
        <title>The complete chromosome 1 of Sphaerobacter thermophilus DSM 20745.</title>
        <authorList>
            <person name="Lucas S."/>
            <person name="Copeland A."/>
            <person name="Lapidus A."/>
            <person name="Glavina del Rio T."/>
            <person name="Dalin E."/>
            <person name="Tice H."/>
            <person name="Bruce D."/>
            <person name="Goodwin L."/>
            <person name="Pitluck S."/>
            <person name="Kyrpides N."/>
            <person name="Mavromatis K."/>
            <person name="Ivanova N."/>
            <person name="Mikhailova N."/>
            <person name="LaButti K.M."/>
            <person name="Clum A."/>
            <person name="Sun H.I."/>
            <person name="Brettin T."/>
            <person name="Detter J.C."/>
            <person name="Han C."/>
            <person name="Larimer F."/>
            <person name="Land M."/>
            <person name="Hauser L."/>
            <person name="Markowitz V."/>
            <person name="Cheng J.F."/>
            <person name="Hugenholtz P."/>
            <person name="Woyke T."/>
            <person name="Wu D."/>
            <person name="Steenblock K."/>
            <person name="Schneider S."/>
            <person name="Pukall R."/>
            <person name="Goeker M."/>
            <person name="Klenk H.P."/>
            <person name="Eisen J.A."/>
        </authorList>
    </citation>
    <scope>NUCLEOTIDE SEQUENCE [LARGE SCALE GENOMIC DNA]</scope>
    <source>
        <strain evidence="3">ATCC 49802 / DSM 20745 / S 6022</strain>
    </source>
</reference>
<dbReference type="eggNOG" id="COG0438">
    <property type="taxonomic scope" value="Bacteria"/>
</dbReference>
<keyword evidence="2" id="KW-0808">Transferase</keyword>
<feature type="domain" description="Glycosyltransferase subfamily 4-like N-terminal" evidence="1">
    <location>
        <begin position="14"/>
        <end position="176"/>
    </location>
</feature>
<dbReference type="AlphaFoldDB" id="D1C6W0"/>
<dbReference type="Pfam" id="PF13692">
    <property type="entry name" value="Glyco_trans_1_4"/>
    <property type="match status" value="1"/>
</dbReference>
<organism evidence="2 3">
    <name type="scientific">Sphaerobacter thermophilus (strain ATCC 49802 / DSM 20745 / KCCM 41009 / NCIMB 13125 / S 6022)</name>
    <dbReference type="NCBI Taxonomy" id="479434"/>
    <lineage>
        <taxon>Bacteria</taxon>
        <taxon>Pseudomonadati</taxon>
        <taxon>Thermomicrobiota</taxon>
        <taxon>Thermomicrobia</taxon>
        <taxon>Sphaerobacterales</taxon>
        <taxon>Sphaerobacterineae</taxon>
        <taxon>Sphaerobacteraceae</taxon>
        <taxon>Sphaerobacter</taxon>
    </lineage>
</organism>
<dbReference type="EMBL" id="CP001823">
    <property type="protein sequence ID" value="ACZ37721.1"/>
    <property type="molecule type" value="Genomic_DNA"/>
</dbReference>
<dbReference type="PANTHER" id="PTHR45947:SF3">
    <property type="entry name" value="SULFOQUINOVOSYL TRANSFERASE SQD2"/>
    <property type="match status" value="1"/>
</dbReference>
<dbReference type="SUPFAM" id="SSF53756">
    <property type="entry name" value="UDP-Glycosyltransferase/glycogen phosphorylase"/>
    <property type="match status" value="1"/>
</dbReference>
<accession>D1C6W0</accession>
<name>D1C6W0_SPHTD</name>
<evidence type="ECO:0000313" key="3">
    <source>
        <dbReference type="Proteomes" id="UP000002027"/>
    </source>
</evidence>
<dbReference type="InParanoid" id="D1C6W0"/>
<protein>
    <submittedName>
        <fullName evidence="2">Glycosyl transferase group 1</fullName>
    </submittedName>
</protein>
<evidence type="ECO:0000313" key="2">
    <source>
        <dbReference type="EMBL" id="ACZ37721.1"/>
    </source>
</evidence>
<proteinExistence type="predicted"/>
<dbReference type="PANTHER" id="PTHR45947">
    <property type="entry name" value="SULFOQUINOVOSYL TRANSFERASE SQD2"/>
    <property type="match status" value="1"/>
</dbReference>
<dbReference type="InterPro" id="IPR050194">
    <property type="entry name" value="Glycosyltransferase_grp1"/>
</dbReference>
<dbReference type="InterPro" id="IPR028098">
    <property type="entry name" value="Glyco_trans_4-like_N"/>
</dbReference>
<dbReference type="Proteomes" id="UP000002027">
    <property type="component" value="Chromosome 1"/>
</dbReference>
<keyword evidence="3" id="KW-1185">Reference proteome</keyword>
<dbReference type="CAZy" id="GT4">
    <property type="family name" value="Glycosyltransferase Family 4"/>
</dbReference>
<reference evidence="2 3" key="2">
    <citation type="journal article" date="2010" name="Stand. Genomic Sci.">
        <title>Complete genome sequence of Desulfohalobium retbaense type strain (HR(100)).</title>
        <authorList>
            <person name="Spring S."/>
            <person name="Nolan M."/>
            <person name="Lapidus A."/>
            <person name="Glavina Del Rio T."/>
            <person name="Copeland A."/>
            <person name="Tice H."/>
            <person name="Cheng J.F."/>
            <person name="Lucas S."/>
            <person name="Land M."/>
            <person name="Chen F."/>
            <person name="Bruce D."/>
            <person name="Goodwin L."/>
            <person name="Pitluck S."/>
            <person name="Ivanova N."/>
            <person name="Mavromatis K."/>
            <person name="Mikhailova N."/>
            <person name="Pati A."/>
            <person name="Chen A."/>
            <person name="Palaniappan K."/>
            <person name="Hauser L."/>
            <person name="Chang Y.J."/>
            <person name="Jeffries C.D."/>
            <person name="Munk C."/>
            <person name="Kiss H."/>
            <person name="Chain P."/>
            <person name="Han C."/>
            <person name="Brettin T."/>
            <person name="Detter J.C."/>
            <person name="Schuler E."/>
            <person name="Goker M."/>
            <person name="Rohde M."/>
            <person name="Bristow J."/>
            <person name="Eisen J.A."/>
            <person name="Markowitz V."/>
            <person name="Hugenholtz P."/>
            <person name="Kyrpides N.C."/>
            <person name="Klenk H.P."/>
        </authorList>
    </citation>
    <scope>NUCLEOTIDE SEQUENCE [LARGE SCALE GENOMIC DNA]</scope>
    <source>
        <strain evidence="3">ATCC 49802 / DSM 20745 / S 6022</strain>
    </source>
</reference>
<dbReference type="HOGENOM" id="CLU_009583_2_1_0"/>
<dbReference type="KEGG" id="sti:Sthe_0282"/>
<sequence length="387" mass="43055">MKILLVSPFDFGYPGGVNEHIMHLDREFRALGHQTRILAPRSDEEGEEDDGHIYRLGLAVPVPSNGSTARITLSPLISGKVKEFLHDEDFDIIHLHEPLAPTLPLMVLLHSKTVNIGTFHAARSSNLAYLYGKPLLSFFHGKLHARIAVSPSAEEFVSQYFPAVYEIIPNGIDIEQFGPHVPKIQHAHISGPTVLFVGRYNESRKGLKYLLRAIALVRQEFPGVHLLVVGPGQAWRYDRLLERYELDNVTFVGAVSKQDLPSYYASADVFCAPSTGRESFGIVLLEAMASGRPVVATNIDGYTAVVRHGVEGLLVEPKNPEALALALVHVLADRELAARLGEAGRRRAEEHSWPVIARRVLDVYERALSRYGRQRPTEARSLSMTRE</sequence>
<gene>
    <name evidence="2" type="ordered locus">Sthe_0282</name>
</gene>